<sequence>MSTANIFEDLSGISTSSFSNPYQALISACDDDPSQIQAKYALHRATRNSQQKAKMLGVDFAGVNIDPILLRLSDPSIEPGYLDPRHCLVFWGRPTTKIKNLIHRVQQELLTVAPNLWLMPRDRQHITALEVTHSKTAEEIQNLVEKMREKAPAITDYTVKHRVRLIKPTIGYDASALALSFVPAAGEGLQAGRISAEDKYTYHHLRRDLFDLCQETGVTVDSRYVVPSSHLTIGRFITQNDLADDQGASDPAKMAGLIKKIEEINAWLEKEFWPEHNDGKIPDGGEFNLGEETGLDFRMGTLWYGGGESIYRGKGY</sequence>
<dbReference type="AlphaFoldDB" id="A0A1Y2LZG5"/>
<dbReference type="Gene3D" id="3.90.1140.10">
    <property type="entry name" value="Cyclic phosphodiesterase"/>
    <property type="match status" value="1"/>
</dbReference>
<reference evidence="1 2" key="1">
    <citation type="journal article" date="2017" name="Genome Announc.">
        <title>Genome sequence of the saprophytic ascomycete Epicoccum nigrum ICMP 19927 strain isolated from New Zealand.</title>
        <authorList>
            <person name="Fokin M."/>
            <person name="Fleetwood D."/>
            <person name="Weir B.S."/>
            <person name="Villas-Boas S.G."/>
        </authorList>
    </citation>
    <scope>NUCLEOTIDE SEQUENCE [LARGE SCALE GENOMIC DNA]</scope>
    <source>
        <strain evidence="1 2">ICMP 19927</strain>
    </source>
</reference>
<dbReference type="Proteomes" id="UP000193240">
    <property type="component" value="Unassembled WGS sequence"/>
</dbReference>
<dbReference type="EMBL" id="KZ107844">
    <property type="protein sequence ID" value="OSS49123.1"/>
    <property type="molecule type" value="Genomic_DNA"/>
</dbReference>
<dbReference type="InParanoid" id="A0A1Y2LZG5"/>
<dbReference type="SUPFAM" id="SSF55144">
    <property type="entry name" value="LigT-like"/>
    <property type="match status" value="1"/>
</dbReference>
<dbReference type="OMA" id="FVDPRNC"/>
<evidence type="ECO:0000313" key="1">
    <source>
        <dbReference type="EMBL" id="OSS49123.1"/>
    </source>
</evidence>
<gene>
    <name evidence="1" type="ORF">B5807_05358</name>
</gene>
<proteinExistence type="predicted"/>
<keyword evidence="2" id="KW-1185">Reference proteome</keyword>
<dbReference type="STRING" id="105696.A0A1Y2LZG5"/>
<protein>
    <submittedName>
        <fullName evidence="1">Uncharacterized protein</fullName>
    </submittedName>
</protein>
<accession>A0A1Y2LZG5</accession>
<organism evidence="1 2">
    <name type="scientific">Epicoccum nigrum</name>
    <name type="common">Soil fungus</name>
    <name type="synonym">Epicoccum purpurascens</name>
    <dbReference type="NCBI Taxonomy" id="105696"/>
    <lineage>
        <taxon>Eukaryota</taxon>
        <taxon>Fungi</taxon>
        <taxon>Dikarya</taxon>
        <taxon>Ascomycota</taxon>
        <taxon>Pezizomycotina</taxon>
        <taxon>Dothideomycetes</taxon>
        <taxon>Pleosporomycetidae</taxon>
        <taxon>Pleosporales</taxon>
        <taxon>Pleosporineae</taxon>
        <taxon>Didymellaceae</taxon>
        <taxon>Epicoccum</taxon>
    </lineage>
</organism>
<name>A0A1Y2LZG5_EPING</name>
<dbReference type="InterPro" id="IPR009097">
    <property type="entry name" value="Cyclic_Pdiesterase"/>
</dbReference>
<evidence type="ECO:0000313" key="2">
    <source>
        <dbReference type="Proteomes" id="UP000193240"/>
    </source>
</evidence>